<dbReference type="PROSITE" id="PS50048">
    <property type="entry name" value="ZN2_CY6_FUNGAL_2"/>
    <property type="match status" value="1"/>
</dbReference>
<comment type="caution">
    <text evidence="9">The sequence shown here is derived from an EMBL/GenBank/DDBJ whole genome shotgun (WGS) entry which is preliminary data.</text>
</comment>
<dbReference type="InterPro" id="IPR001138">
    <property type="entry name" value="Zn2Cys6_DnaBD"/>
</dbReference>
<proteinExistence type="predicted"/>
<evidence type="ECO:0000256" key="5">
    <source>
        <dbReference type="ARBA" id="ARBA00023163"/>
    </source>
</evidence>
<feature type="compositionally biased region" description="Polar residues" evidence="7">
    <location>
        <begin position="1"/>
        <end position="11"/>
    </location>
</feature>
<keyword evidence="3" id="KW-0805">Transcription regulation</keyword>
<evidence type="ECO:0000313" key="9">
    <source>
        <dbReference type="EMBL" id="KAL2285863.1"/>
    </source>
</evidence>
<dbReference type="SUPFAM" id="SSF57701">
    <property type="entry name" value="Zn2/Cys6 DNA-binding domain"/>
    <property type="match status" value="1"/>
</dbReference>
<dbReference type="InterPro" id="IPR052360">
    <property type="entry name" value="Transcr_Regulatory_Proteins"/>
</dbReference>
<dbReference type="InterPro" id="IPR021858">
    <property type="entry name" value="Fun_TF"/>
</dbReference>
<dbReference type="PROSITE" id="PS00463">
    <property type="entry name" value="ZN2_CY6_FUNGAL_1"/>
    <property type="match status" value="1"/>
</dbReference>
<accession>A0ABR4ETU5</accession>
<keyword evidence="2" id="KW-0862">Zinc</keyword>
<evidence type="ECO:0000256" key="6">
    <source>
        <dbReference type="ARBA" id="ARBA00023242"/>
    </source>
</evidence>
<evidence type="ECO:0000256" key="3">
    <source>
        <dbReference type="ARBA" id="ARBA00023015"/>
    </source>
</evidence>
<evidence type="ECO:0000259" key="8">
    <source>
        <dbReference type="PROSITE" id="PS50048"/>
    </source>
</evidence>
<dbReference type="Gene3D" id="4.10.240.10">
    <property type="entry name" value="Zn(2)-C6 fungal-type DNA-binding domain"/>
    <property type="match status" value="1"/>
</dbReference>
<reference evidence="9 10" key="1">
    <citation type="submission" date="2024-03" db="EMBL/GenBank/DDBJ databases">
        <title>A high-quality draft genome sequence of Diaporthe vaccinii, a causative agent of upright dieback and viscid rot disease in cranberry plants.</title>
        <authorList>
            <person name="Sarrasin M."/>
            <person name="Lang B.F."/>
            <person name="Burger G."/>
        </authorList>
    </citation>
    <scope>NUCLEOTIDE SEQUENCE [LARGE SCALE GENOMIC DNA]</scope>
    <source>
        <strain evidence="9 10">IS7</strain>
    </source>
</reference>
<gene>
    <name evidence="9" type="ORF">FJTKL_07564</name>
</gene>
<keyword evidence="6" id="KW-0539">Nucleus</keyword>
<keyword evidence="4" id="KW-0238">DNA-binding</keyword>
<feature type="domain" description="Zn(2)-C6 fungal-type" evidence="8">
    <location>
        <begin position="27"/>
        <end position="55"/>
    </location>
</feature>
<dbReference type="Proteomes" id="UP001600888">
    <property type="component" value="Unassembled WGS sequence"/>
</dbReference>
<evidence type="ECO:0000256" key="1">
    <source>
        <dbReference type="ARBA" id="ARBA00022723"/>
    </source>
</evidence>
<dbReference type="PANTHER" id="PTHR36206">
    <property type="entry name" value="ASPERCRYPTIN BIOSYNTHESIS CLUSTER-SPECIFIC TRANSCRIPTION REGULATOR ATNN-RELATED"/>
    <property type="match status" value="1"/>
</dbReference>
<dbReference type="Pfam" id="PF00172">
    <property type="entry name" value="Zn_clus"/>
    <property type="match status" value="1"/>
</dbReference>
<protein>
    <recommendedName>
        <fullName evidence="8">Zn(2)-C6 fungal-type domain-containing protein</fullName>
    </recommendedName>
</protein>
<organism evidence="9 10">
    <name type="scientific">Diaporthe vaccinii</name>
    <dbReference type="NCBI Taxonomy" id="105482"/>
    <lineage>
        <taxon>Eukaryota</taxon>
        <taxon>Fungi</taxon>
        <taxon>Dikarya</taxon>
        <taxon>Ascomycota</taxon>
        <taxon>Pezizomycotina</taxon>
        <taxon>Sordariomycetes</taxon>
        <taxon>Sordariomycetidae</taxon>
        <taxon>Diaporthales</taxon>
        <taxon>Diaporthaceae</taxon>
        <taxon>Diaporthe</taxon>
        <taxon>Diaporthe eres species complex</taxon>
    </lineage>
</organism>
<dbReference type="CDD" id="cd00067">
    <property type="entry name" value="GAL4"/>
    <property type="match status" value="1"/>
</dbReference>
<evidence type="ECO:0000256" key="2">
    <source>
        <dbReference type="ARBA" id="ARBA00022833"/>
    </source>
</evidence>
<name>A0ABR4ETU5_9PEZI</name>
<dbReference type="PANTHER" id="PTHR36206:SF12">
    <property type="entry name" value="ASPERCRYPTIN BIOSYNTHESIS CLUSTER-SPECIFIC TRANSCRIPTION REGULATOR ATNN-RELATED"/>
    <property type="match status" value="1"/>
</dbReference>
<dbReference type="Pfam" id="PF11951">
    <property type="entry name" value="Fungal_trans_2"/>
    <property type="match status" value="1"/>
</dbReference>
<feature type="compositionally biased region" description="Polar residues" evidence="7">
    <location>
        <begin position="249"/>
        <end position="259"/>
    </location>
</feature>
<dbReference type="EMBL" id="JBAWTH010000028">
    <property type="protein sequence ID" value="KAL2285863.1"/>
    <property type="molecule type" value="Genomic_DNA"/>
</dbReference>
<evidence type="ECO:0000313" key="10">
    <source>
        <dbReference type="Proteomes" id="UP001600888"/>
    </source>
</evidence>
<feature type="region of interest" description="Disordered" evidence="7">
    <location>
        <begin position="240"/>
        <end position="259"/>
    </location>
</feature>
<feature type="region of interest" description="Disordered" evidence="7">
    <location>
        <begin position="1"/>
        <end position="20"/>
    </location>
</feature>
<keyword evidence="1" id="KW-0479">Metal-binding</keyword>
<evidence type="ECO:0000256" key="7">
    <source>
        <dbReference type="SAM" id="MobiDB-lite"/>
    </source>
</evidence>
<sequence length="535" mass="59391">MASKPSENASQGRPKRTRAKFPKVRTGCLTCKIRHKKCDEAKPFCQRCRDYGYKCDGYEQRQEPRCPKKKPEATPTSQAVISSRQGVELVHAFNNLGSVHGSPPEKSLFLHANHCTIKDLIGFSTSLSGFWRDYVLPIGHTISPVRHALISLGASHKSFLLKRSPGMPPTETLTYDNLAIQQYNKAITDLTPIMSDPSPLDVQAILICCLIFVCIDNLNGRHAVAMRHLRAGADLLTSMQDPAPVSPATEASTPGQLTRTKCDVSTLGGISDMFERLSLDTSILMEDPPVHRQSFRTFTTEDAQAPFLTSSAARDELRRIDVEFHELWCPSDSDSCCTGSPDSKCGQVGEKPCADITPDCPGYQKICDRFDSWLRRFDQYLESINHTPASDGEFNEAMVLTLHRQIWLALLKQGPCCDNALDRKDFEDILHQADLVIPIVSTGTQPVFTFEADTIPPVSFVASFCDDDDLRRRAIAMLRTINRTEGAWDSQRMADLCETELATGMCTGENSPSGVMDCQGLCIKERERCRSECSG</sequence>
<evidence type="ECO:0000256" key="4">
    <source>
        <dbReference type="ARBA" id="ARBA00023125"/>
    </source>
</evidence>
<keyword evidence="5" id="KW-0804">Transcription</keyword>
<keyword evidence="10" id="KW-1185">Reference proteome</keyword>
<dbReference type="InterPro" id="IPR036864">
    <property type="entry name" value="Zn2-C6_fun-type_DNA-bd_sf"/>
</dbReference>
<dbReference type="SMART" id="SM00066">
    <property type="entry name" value="GAL4"/>
    <property type="match status" value="1"/>
</dbReference>